<feature type="compositionally biased region" description="Low complexity" evidence="1">
    <location>
        <begin position="172"/>
        <end position="191"/>
    </location>
</feature>
<reference evidence="3" key="2">
    <citation type="journal article" date="2009" name="Fungal Genet. Biol.">
        <title>The 2008 update of the Aspergillus nidulans genome annotation: a community effort.</title>
        <authorList>
            <person name="Wortman J.R."/>
            <person name="Gilsenan J.M."/>
            <person name="Joardar V."/>
            <person name="Deegan J."/>
            <person name="Clutterbuck J."/>
            <person name="Andersen M.R."/>
            <person name="Archer D."/>
            <person name="Bencina M."/>
            <person name="Braus G."/>
            <person name="Coutinho P."/>
            <person name="von Dohren H."/>
            <person name="Doonan J."/>
            <person name="Driessen A.J."/>
            <person name="Durek P."/>
            <person name="Espeso E."/>
            <person name="Fekete E."/>
            <person name="Flipphi M."/>
            <person name="Estrada C.G."/>
            <person name="Geysens S."/>
            <person name="Goldman G."/>
            <person name="de Groot P.W."/>
            <person name="Hansen K."/>
            <person name="Harris S.D."/>
            <person name="Heinekamp T."/>
            <person name="Helmstaedt K."/>
            <person name="Henrissat B."/>
            <person name="Hofmann G."/>
            <person name="Homan T."/>
            <person name="Horio T."/>
            <person name="Horiuchi H."/>
            <person name="James S."/>
            <person name="Jones M."/>
            <person name="Karaffa L."/>
            <person name="Karanyi Z."/>
            <person name="Kato M."/>
            <person name="Keller N."/>
            <person name="Kelly D.E."/>
            <person name="Kiel J.A."/>
            <person name="Kim J.M."/>
            <person name="van der Klei I.J."/>
            <person name="Klis F.M."/>
            <person name="Kovalchuk A."/>
            <person name="Krasevec N."/>
            <person name="Kubicek C.P."/>
            <person name="Liu B."/>
            <person name="Maccabe A."/>
            <person name="Meyer V."/>
            <person name="Mirabito P."/>
            <person name="Miskei M."/>
            <person name="Mos M."/>
            <person name="Mullins J."/>
            <person name="Nelson D.R."/>
            <person name="Nielsen J."/>
            <person name="Oakley B.R."/>
            <person name="Osmani S.A."/>
            <person name="Pakula T."/>
            <person name="Paszewski A."/>
            <person name="Paulsen I."/>
            <person name="Pilsyk S."/>
            <person name="Pocsi I."/>
            <person name="Punt P.J."/>
            <person name="Ram A.F."/>
            <person name="Ren Q."/>
            <person name="Robellet X."/>
            <person name="Robson G."/>
            <person name="Seiboth B."/>
            <person name="van Solingen P."/>
            <person name="Specht T."/>
            <person name="Sun J."/>
            <person name="Taheri-Talesh N."/>
            <person name="Takeshita N."/>
            <person name="Ussery D."/>
            <person name="vanKuyk P.A."/>
            <person name="Visser H."/>
            <person name="van de Vondervoort P.J."/>
            <person name="de Vries R.P."/>
            <person name="Walton J."/>
            <person name="Xiang X."/>
            <person name="Xiong Y."/>
            <person name="Zeng A.P."/>
            <person name="Brandt B.W."/>
            <person name="Cornell M.J."/>
            <person name="van den Hondel C.A."/>
            <person name="Visser J."/>
            <person name="Oliver S.G."/>
            <person name="Turner G."/>
        </authorList>
    </citation>
    <scope>GENOME REANNOTATION</scope>
    <source>
        <strain evidence="3">FGSC A4 / ATCC 38163 / CBS 112.46 / NRRL 194 / M139</strain>
    </source>
</reference>
<name>C8VJW6_EMENI</name>
<feature type="compositionally biased region" description="Polar residues" evidence="1">
    <location>
        <begin position="400"/>
        <end position="416"/>
    </location>
</feature>
<dbReference type="InParanoid" id="C8VJW6"/>
<dbReference type="OMA" id="AFTRMLM"/>
<feature type="compositionally biased region" description="Polar residues" evidence="1">
    <location>
        <begin position="247"/>
        <end position="286"/>
    </location>
</feature>
<dbReference type="Proteomes" id="UP000000560">
    <property type="component" value="Chromosome VI"/>
</dbReference>
<accession>C8VJW6</accession>
<feature type="region of interest" description="Disordered" evidence="1">
    <location>
        <begin position="1"/>
        <end position="153"/>
    </location>
</feature>
<gene>
    <name evidence="2" type="ORF">ANIA_10339</name>
</gene>
<dbReference type="VEuPathDB" id="FungiDB:AN10339"/>
<feature type="compositionally biased region" description="Polar residues" evidence="1">
    <location>
        <begin position="437"/>
        <end position="446"/>
    </location>
</feature>
<feature type="compositionally biased region" description="Low complexity" evidence="1">
    <location>
        <begin position="330"/>
        <end position="357"/>
    </location>
</feature>
<dbReference type="eggNOG" id="ENOG502SH0Q">
    <property type="taxonomic scope" value="Eukaryota"/>
</dbReference>
<keyword evidence="3" id="KW-1185">Reference proteome</keyword>
<organism evidence="2 3">
    <name type="scientific">Emericella nidulans (strain FGSC A4 / ATCC 38163 / CBS 112.46 / NRRL 194 / M139)</name>
    <name type="common">Aspergillus nidulans</name>
    <dbReference type="NCBI Taxonomy" id="227321"/>
    <lineage>
        <taxon>Eukaryota</taxon>
        <taxon>Fungi</taxon>
        <taxon>Dikarya</taxon>
        <taxon>Ascomycota</taxon>
        <taxon>Pezizomycotina</taxon>
        <taxon>Eurotiomycetes</taxon>
        <taxon>Eurotiomycetidae</taxon>
        <taxon>Eurotiales</taxon>
        <taxon>Aspergillaceae</taxon>
        <taxon>Aspergillus</taxon>
        <taxon>Aspergillus subgen. Nidulantes</taxon>
    </lineage>
</organism>
<evidence type="ECO:0000313" key="2">
    <source>
        <dbReference type="EMBL" id="CBF84076.1"/>
    </source>
</evidence>
<feature type="compositionally biased region" description="Basic residues" evidence="1">
    <location>
        <begin position="307"/>
        <end position="329"/>
    </location>
</feature>
<feature type="compositionally biased region" description="Polar residues" evidence="1">
    <location>
        <begin position="131"/>
        <end position="142"/>
    </location>
</feature>
<protein>
    <submittedName>
        <fullName evidence="2">Uncharacterized protein</fullName>
    </submittedName>
</protein>
<evidence type="ECO:0000256" key="1">
    <source>
        <dbReference type="SAM" id="MobiDB-lite"/>
    </source>
</evidence>
<dbReference type="GeneID" id="2874386"/>
<dbReference type="EMBL" id="BN001306">
    <property type="protein sequence ID" value="CBF84076.1"/>
    <property type="molecule type" value="Genomic_DNA"/>
</dbReference>
<dbReference type="OrthoDB" id="428854at2759"/>
<sequence length="491" mass="52432">MSGSNPFRRKKSRGDAPFPPLPNHSAHQYQSHFTPSISSQSTATDPTSLSRSSNDVVATEQADFPPPSAGAPLPTANARGLDDPETSDDHSDSDPFGQDSDVSDDDVERPATPVNPVIALYPQETVGVSRPSVSSQASTTTAGAYKEQFPTTAASHVNIAEVGGLRETTDISSSIASSLSSVSLEKSSSDNSGKERRPYVHARSSARPVPLGTNADSDALATRSANNRDRVPPPPPKSHHGKLISPGLNNASAASQTTPSRATNRVSFHGSSPGSLVSPRMSQENTDYFGIPLSHSASPADSLRRSQSQHKRPPTPPLSRRHGQMRRSKSTLSKPSSSQFSTPHYTTSIPSSPSTRSLAPSVRSQDSKNDPPVHEKANLKPGSQAENLAPASYSDESEKSGLSVQSNPLTTSKRASLTNQLPPPPPPRRTRVTNLNSDNNKCSSVASEHRTDQPENFVPHPSNAKDILADLSRLQKEVDDLRGHYENRAAR</sequence>
<proteinExistence type="predicted"/>
<dbReference type="AlphaFoldDB" id="C8VJW6"/>
<feature type="compositionally biased region" description="Basic and acidic residues" evidence="1">
    <location>
        <begin position="365"/>
        <end position="378"/>
    </location>
</feature>
<dbReference type="HOGENOM" id="CLU_564955_0_0_1"/>
<evidence type="ECO:0000313" key="3">
    <source>
        <dbReference type="Proteomes" id="UP000000560"/>
    </source>
</evidence>
<feature type="region of interest" description="Disordered" evidence="1">
    <location>
        <begin position="165"/>
        <end position="463"/>
    </location>
</feature>
<feature type="compositionally biased region" description="Polar residues" evidence="1">
    <location>
        <begin position="25"/>
        <end position="56"/>
    </location>
</feature>
<dbReference type="KEGG" id="ani:ANIA_10339"/>
<reference evidence="3" key="1">
    <citation type="journal article" date="2005" name="Nature">
        <title>Sequencing of Aspergillus nidulans and comparative analysis with A. fumigatus and A. oryzae.</title>
        <authorList>
            <person name="Galagan J.E."/>
            <person name="Calvo S.E."/>
            <person name="Cuomo C."/>
            <person name="Ma L.J."/>
            <person name="Wortman J.R."/>
            <person name="Batzoglou S."/>
            <person name="Lee S.I."/>
            <person name="Basturkmen M."/>
            <person name="Spevak C.C."/>
            <person name="Clutterbuck J."/>
            <person name="Kapitonov V."/>
            <person name="Jurka J."/>
            <person name="Scazzocchio C."/>
            <person name="Farman M."/>
            <person name="Butler J."/>
            <person name="Purcell S."/>
            <person name="Harris S."/>
            <person name="Braus G.H."/>
            <person name="Draht O."/>
            <person name="Busch S."/>
            <person name="D'Enfert C."/>
            <person name="Bouchier C."/>
            <person name="Goldman G.H."/>
            <person name="Bell-Pedersen D."/>
            <person name="Griffiths-Jones S."/>
            <person name="Doonan J.H."/>
            <person name="Yu J."/>
            <person name="Vienken K."/>
            <person name="Pain A."/>
            <person name="Freitag M."/>
            <person name="Selker E.U."/>
            <person name="Archer D.B."/>
            <person name="Penalva M.A."/>
            <person name="Oakley B.R."/>
            <person name="Momany M."/>
            <person name="Tanaka T."/>
            <person name="Kumagai T."/>
            <person name="Asai K."/>
            <person name="Machida M."/>
            <person name="Nierman W.C."/>
            <person name="Denning D.W."/>
            <person name="Caddick M."/>
            <person name="Hynes M."/>
            <person name="Paoletti M."/>
            <person name="Fischer R."/>
            <person name="Miller B."/>
            <person name="Dyer P."/>
            <person name="Sachs M.S."/>
            <person name="Osmani S.A."/>
            <person name="Birren B.W."/>
        </authorList>
    </citation>
    <scope>NUCLEOTIDE SEQUENCE [LARGE SCALE GENOMIC DNA]</scope>
    <source>
        <strain evidence="3">FGSC A4 / ATCC 38163 / CBS 112.46 / NRRL 194 / M139</strain>
    </source>
</reference>
<dbReference type="RefSeq" id="XP_050468552.1">
    <property type="nucleotide sequence ID" value="XM_050612657.1"/>
</dbReference>